<evidence type="ECO:0000256" key="5">
    <source>
        <dbReference type="ARBA" id="ARBA00022989"/>
    </source>
</evidence>
<evidence type="ECO:0000256" key="3">
    <source>
        <dbReference type="ARBA" id="ARBA00022692"/>
    </source>
</evidence>
<keyword evidence="6 8" id="KW-0406">Ion transport</keyword>
<dbReference type="GO" id="GO:0015078">
    <property type="term" value="F:proton transmembrane transporter activity"/>
    <property type="evidence" value="ECO:0007669"/>
    <property type="project" value="UniProtKB-UniRule"/>
</dbReference>
<keyword evidence="5 8" id="KW-1133">Transmembrane helix</keyword>
<evidence type="ECO:0000256" key="8">
    <source>
        <dbReference type="HAMAP-Rule" id="MF_01308"/>
    </source>
</evidence>
<keyword evidence="4 8" id="KW-0375">Hydrogen ion transport</keyword>
<evidence type="ECO:0000256" key="2">
    <source>
        <dbReference type="ARBA" id="ARBA00022448"/>
    </source>
</evidence>
<dbReference type="GO" id="GO:0005886">
    <property type="term" value="C:plasma membrane"/>
    <property type="evidence" value="ECO:0007669"/>
    <property type="project" value="UniProtKB-SubCell"/>
</dbReference>
<sequence length="458" mass="52431">MKLKSILNTLHQWFSDTPERALDQAYKAALMIKAIEDEHFNSQKISIQCSDQSRSVISYFEADLNKYLKTIKVRLAEFKTCRSVFGVSEPPMIDTSSVEAIERPARYYPLELNEQQAIIIDKLNFIDQVTSRYSTDKKPDPSASLVPLSKNQNQIFSPQDQDEQILKSLNELQSSSQSEDVDCNSVVVNSKKMTEKTGILPRSIVETVNRIQRELDPKAEEEVVSKFRTSKLKTVISIRFILTLIIVPVLTQQITKTFLVSPIVDSFRNHDEAGVFLNIDMEEEAYFELHKYEEKLRFESLIGIVPEVSPEQMEELVKHKAEEVAEEYRGRSANAVKNIFADLLSLAAFALVIVKSKRDIVIFKSFVDDIVYGLSDSAKAFIIILFTDMFVGFHSPHGWEVILESLSRHLGLPESRNFIFLFIATFPVILDSVIKYWIFRYLNRISPSAVATYKNMNE</sequence>
<evidence type="ECO:0000256" key="1">
    <source>
        <dbReference type="ARBA" id="ARBA00004141"/>
    </source>
</evidence>
<reference evidence="9" key="1">
    <citation type="submission" date="2019-11" db="EMBL/GenBank/DDBJ databases">
        <title>Genomic insights into an expanded diversity of filamentous marine cyanobacteria reveals the extraordinary biosynthetic potential of Moorea and Okeania.</title>
        <authorList>
            <person name="Ferreira Leao T."/>
            <person name="Wang M."/>
            <person name="Moss N."/>
            <person name="Da Silva R."/>
            <person name="Sanders J."/>
            <person name="Nurk S."/>
            <person name="Gurevich A."/>
            <person name="Humphrey G."/>
            <person name="Reher R."/>
            <person name="Zhu Q."/>
            <person name="Belda-Ferre P."/>
            <person name="Glukhov E."/>
            <person name="Rex R."/>
            <person name="Dorrestein P.C."/>
            <person name="Knight R."/>
            <person name="Pevzner P."/>
            <person name="Gerwick W.H."/>
            <person name="Gerwick L."/>
        </authorList>
    </citation>
    <scope>NUCLEOTIDE SEQUENCE</scope>
    <source>
        <strain evidence="9">SIO1C4</strain>
    </source>
</reference>
<keyword evidence="7 8" id="KW-0472">Membrane</keyword>
<name>A0A6B3NL90_9CYAN</name>
<comment type="caution">
    <text evidence="9">The sequence shown here is derived from an EMBL/GenBank/DDBJ whole genome shotgun (WGS) entry which is preliminary data.</text>
</comment>
<keyword evidence="3 8" id="KW-0812">Transmembrane</keyword>
<comment type="caution">
    <text evidence="8">Lacks conserved residue(s) required for the propagation of feature annotation.</text>
</comment>
<proteinExistence type="inferred from homology"/>
<dbReference type="PANTHER" id="PTHR33650">
    <property type="entry name" value="CHLOROPLAST ENVELOPE MEMBRANE PROTEIN-RELATED"/>
    <property type="match status" value="1"/>
</dbReference>
<gene>
    <name evidence="8 9" type="primary">pxcA</name>
    <name evidence="9" type="ORF">F6J89_29755</name>
</gene>
<comment type="similarity">
    <text evidence="8">Belongs to the CemA family.</text>
</comment>
<keyword evidence="2 8" id="KW-0813">Transport</keyword>
<evidence type="ECO:0000256" key="7">
    <source>
        <dbReference type="ARBA" id="ARBA00023136"/>
    </source>
</evidence>
<evidence type="ECO:0000313" key="9">
    <source>
        <dbReference type="EMBL" id="NER31685.1"/>
    </source>
</evidence>
<dbReference type="InterPro" id="IPR004282">
    <property type="entry name" value="CemA"/>
</dbReference>
<evidence type="ECO:0000256" key="4">
    <source>
        <dbReference type="ARBA" id="ARBA00022781"/>
    </source>
</evidence>
<feature type="transmembrane region" description="Helical" evidence="8">
    <location>
        <begin position="419"/>
        <end position="438"/>
    </location>
</feature>
<dbReference type="Pfam" id="PF03040">
    <property type="entry name" value="CemA"/>
    <property type="match status" value="1"/>
</dbReference>
<keyword evidence="8" id="KW-0997">Cell inner membrane</keyword>
<comment type="function">
    <text evidence="8">Required for H(+) efflux immediately after light irradiation to form a rapid H(+) concentration gradient across the thylakoid membranes. Together with PxcL, contributes to transient H(+) uptake following dark to light transition.</text>
</comment>
<dbReference type="EMBL" id="JAAHFQ010000901">
    <property type="protein sequence ID" value="NER31685.1"/>
    <property type="molecule type" value="Genomic_DNA"/>
</dbReference>
<protein>
    <recommendedName>
        <fullName evidence="8">Proton extrusion protein PxcA</fullName>
    </recommendedName>
</protein>
<evidence type="ECO:0000256" key="6">
    <source>
        <dbReference type="ARBA" id="ARBA00023065"/>
    </source>
</evidence>
<dbReference type="AlphaFoldDB" id="A0A6B3NL90"/>
<comment type="subcellular location">
    <subcellularLocation>
        <location evidence="8">Cell inner membrane</location>
        <topology evidence="8">Multi-pass membrane protein</topology>
    </subcellularLocation>
    <subcellularLocation>
        <location evidence="1">Membrane</location>
        <topology evidence="1">Multi-pass membrane protein</topology>
    </subcellularLocation>
</comment>
<accession>A0A6B3NL90</accession>
<dbReference type="PANTHER" id="PTHR33650:SF2">
    <property type="entry name" value="CHLOROPLAST ENVELOPE MEMBRANE PROTEIN"/>
    <property type="match status" value="1"/>
</dbReference>
<organism evidence="9">
    <name type="scientific">Symploca sp. SIO1C4</name>
    <dbReference type="NCBI Taxonomy" id="2607765"/>
    <lineage>
        <taxon>Bacteria</taxon>
        <taxon>Bacillati</taxon>
        <taxon>Cyanobacteriota</taxon>
        <taxon>Cyanophyceae</taxon>
        <taxon>Coleofasciculales</taxon>
        <taxon>Coleofasciculaceae</taxon>
        <taxon>Symploca</taxon>
    </lineage>
</organism>
<keyword evidence="8" id="KW-1003">Cell membrane</keyword>
<dbReference type="HAMAP" id="MF_01308">
    <property type="entry name" value="CemA_PxcA"/>
    <property type="match status" value="1"/>
</dbReference>
<dbReference type="NCBIfam" id="NF002703">
    <property type="entry name" value="PRK02507.1-1"/>
    <property type="match status" value="1"/>
</dbReference>